<gene>
    <name evidence="12" type="ORF">PICMEDRAFT_136834</name>
</gene>
<evidence type="ECO:0000256" key="10">
    <source>
        <dbReference type="SAM" id="Phobius"/>
    </source>
</evidence>
<evidence type="ECO:0000256" key="1">
    <source>
        <dbReference type="ARBA" id="ARBA00004167"/>
    </source>
</evidence>
<dbReference type="InterPro" id="IPR035437">
    <property type="entry name" value="SNase_OB-fold_sf"/>
</dbReference>
<protein>
    <recommendedName>
        <fullName evidence="4">Probable endonuclease LCL3</fullName>
    </recommendedName>
    <alternativeName>
        <fullName evidence="5">Probable endonuclease lcl3</fullName>
    </alternativeName>
</protein>
<dbReference type="PROSITE" id="PS50830">
    <property type="entry name" value="TNASE_3"/>
    <property type="match status" value="1"/>
</dbReference>
<keyword evidence="6" id="KW-0540">Nuclease</keyword>
<dbReference type="GO" id="GO:0016787">
    <property type="term" value="F:hydrolase activity"/>
    <property type="evidence" value="ECO:0007669"/>
    <property type="project" value="UniProtKB-KW"/>
</dbReference>
<dbReference type="SUPFAM" id="SSF50199">
    <property type="entry name" value="Staphylococcal nuclease"/>
    <property type="match status" value="1"/>
</dbReference>
<sequence length="228" mass="26392">MSSREVTLYHPLVLLYGFGTSLTILGSYSLYARYFKRIKRAADIPAAFFRKRFLYGKVTSVGDGDNFHFYHLPGGVLGGWGWLRRVPEINRFRELKGETISVRVCGADAPERAHFGRPAQPFSDEALAWLRRYVLGRWLYVKPLHLDQYQRVVAKVLVLKWTGFKDVSEEMIKAGLATVYEAKAGAEFDGKEAVYWRQQERAQHKKLGMWSINKKDFLTPREYKNKYG</sequence>
<dbReference type="InterPro" id="IPR016071">
    <property type="entry name" value="Staphylococal_nuclease_OB-fold"/>
</dbReference>
<evidence type="ECO:0000256" key="4">
    <source>
        <dbReference type="ARBA" id="ARBA00013404"/>
    </source>
</evidence>
<keyword evidence="8" id="KW-0378">Hydrolase</keyword>
<keyword evidence="7" id="KW-0255">Endonuclease</keyword>
<dbReference type="AlphaFoldDB" id="A0A1E3NL32"/>
<evidence type="ECO:0000313" key="13">
    <source>
        <dbReference type="Proteomes" id="UP000094455"/>
    </source>
</evidence>
<keyword evidence="10" id="KW-1133">Transmembrane helix</keyword>
<dbReference type="STRING" id="763406.A0A1E3NL32"/>
<dbReference type="GO" id="GO:0004519">
    <property type="term" value="F:endonuclease activity"/>
    <property type="evidence" value="ECO:0007669"/>
    <property type="project" value="UniProtKB-KW"/>
</dbReference>
<dbReference type="PANTHER" id="PTHR12302">
    <property type="entry name" value="EBNA2 BINDING PROTEIN P100"/>
    <property type="match status" value="1"/>
</dbReference>
<evidence type="ECO:0000256" key="5">
    <source>
        <dbReference type="ARBA" id="ARBA00014651"/>
    </source>
</evidence>
<evidence type="ECO:0000256" key="6">
    <source>
        <dbReference type="ARBA" id="ARBA00022722"/>
    </source>
</evidence>
<dbReference type="Gene3D" id="2.40.50.90">
    <property type="match status" value="1"/>
</dbReference>
<keyword evidence="10" id="KW-0812">Transmembrane</keyword>
<dbReference type="PANTHER" id="PTHR12302:SF3">
    <property type="entry name" value="SERINE_THREONINE-PROTEIN KINASE 31"/>
    <property type="match status" value="1"/>
</dbReference>
<comment type="similarity">
    <text evidence="3">Belongs to the LCL3 family.</text>
</comment>
<organism evidence="12 13">
    <name type="scientific">Pichia membranifaciens NRRL Y-2026</name>
    <dbReference type="NCBI Taxonomy" id="763406"/>
    <lineage>
        <taxon>Eukaryota</taxon>
        <taxon>Fungi</taxon>
        <taxon>Dikarya</taxon>
        <taxon>Ascomycota</taxon>
        <taxon>Saccharomycotina</taxon>
        <taxon>Pichiomycetes</taxon>
        <taxon>Pichiales</taxon>
        <taxon>Pichiaceae</taxon>
        <taxon>Pichia</taxon>
    </lineage>
</organism>
<reference evidence="12 13" key="1">
    <citation type="journal article" date="2016" name="Proc. Natl. Acad. Sci. U.S.A.">
        <title>Comparative genomics of biotechnologically important yeasts.</title>
        <authorList>
            <person name="Riley R."/>
            <person name="Haridas S."/>
            <person name="Wolfe K.H."/>
            <person name="Lopes M.R."/>
            <person name="Hittinger C.T."/>
            <person name="Goeker M."/>
            <person name="Salamov A.A."/>
            <person name="Wisecaver J.H."/>
            <person name="Long T.M."/>
            <person name="Calvey C.H."/>
            <person name="Aerts A.L."/>
            <person name="Barry K.W."/>
            <person name="Choi C."/>
            <person name="Clum A."/>
            <person name="Coughlan A.Y."/>
            <person name="Deshpande S."/>
            <person name="Douglass A.P."/>
            <person name="Hanson S.J."/>
            <person name="Klenk H.-P."/>
            <person name="LaButti K.M."/>
            <person name="Lapidus A."/>
            <person name="Lindquist E.A."/>
            <person name="Lipzen A.M."/>
            <person name="Meier-Kolthoff J.P."/>
            <person name="Ohm R.A."/>
            <person name="Otillar R.P."/>
            <person name="Pangilinan J.L."/>
            <person name="Peng Y."/>
            <person name="Rokas A."/>
            <person name="Rosa C.A."/>
            <person name="Scheuner C."/>
            <person name="Sibirny A.A."/>
            <person name="Slot J.C."/>
            <person name="Stielow J.B."/>
            <person name="Sun H."/>
            <person name="Kurtzman C.P."/>
            <person name="Blackwell M."/>
            <person name="Grigoriev I.V."/>
            <person name="Jeffries T.W."/>
        </authorList>
    </citation>
    <scope>NUCLEOTIDE SEQUENCE [LARGE SCALE GENOMIC DNA]</scope>
    <source>
        <strain evidence="12 13">NRRL Y-2026</strain>
    </source>
</reference>
<dbReference type="Proteomes" id="UP000094455">
    <property type="component" value="Unassembled WGS sequence"/>
</dbReference>
<accession>A0A1E3NL32</accession>
<comment type="subcellular location">
    <subcellularLocation>
        <location evidence="1">Membrane</location>
        <topology evidence="1">Single-pass membrane protein</topology>
    </subcellularLocation>
    <subcellularLocation>
        <location evidence="2">Mitochondrion</location>
    </subcellularLocation>
</comment>
<proteinExistence type="inferred from homology"/>
<keyword evidence="13" id="KW-1185">Reference proteome</keyword>
<keyword evidence="10" id="KW-0472">Membrane</keyword>
<dbReference type="Pfam" id="PF00565">
    <property type="entry name" value="SNase"/>
    <property type="match status" value="1"/>
</dbReference>
<dbReference type="EMBL" id="KV454003">
    <property type="protein sequence ID" value="ODQ46831.1"/>
    <property type="molecule type" value="Genomic_DNA"/>
</dbReference>
<name>A0A1E3NL32_9ASCO</name>
<keyword evidence="9" id="KW-0106">Calcium</keyword>
<feature type="transmembrane region" description="Helical" evidence="10">
    <location>
        <begin position="12"/>
        <end position="31"/>
    </location>
</feature>
<evidence type="ECO:0000259" key="11">
    <source>
        <dbReference type="PROSITE" id="PS50830"/>
    </source>
</evidence>
<dbReference type="RefSeq" id="XP_019017944.1">
    <property type="nucleotide sequence ID" value="XM_019160097.1"/>
</dbReference>
<evidence type="ECO:0000256" key="3">
    <source>
        <dbReference type="ARBA" id="ARBA00005435"/>
    </source>
</evidence>
<evidence type="ECO:0000313" key="12">
    <source>
        <dbReference type="EMBL" id="ODQ46831.1"/>
    </source>
</evidence>
<dbReference type="SMART" id="SM00318">
    <property type="entry name" value="SNc"/>
    <property type="match status" value="1"/>
</dbReference>
<evidence type="ECO:0000256" key="8">
    <source>
        <dbReference type="ARBA" id="ARBA00022801"/>
    </source>
</evidence>
<dbReference type="GeneID" id="30176784"/>
<dbReference type="GO" id="GO:0016020">
    <property type="term" value="C:membrane"/>
    <property type="evidence" value="ECO:0007669"/>
    <property type="project" value="UniProtKB-SubCell"/>
</dbReference>
<evidence type="ECO:0000256" key="2">
    <source>
        <dbReference type="ARBA" id="ARBA00004173"/>
    </source>
</evidence>
<evidence type="ECO:0000256" key="9">
    <source>
        <dbReference type="ARBA" id="ARBA00022837"/>
    </source>
</evidence>
<dbReference type="OrthoDB" id="430293at2759"/>
<evidence type="ECO:0000256" key="7">
    <source>
        <dbReference type="ARBA" id="ARBA00022759"/>
    </source>
</evidence>
<dbReference type="GO" id="GO:0005739">
    <property type="term" value="C:mitochondrion"/>
    <property type="evidence" value="ECO:0007669"/>
    <property type="project" value="UniProtKB-SubCell"/>
</dbReference>
<feature type="domain" description="TNase-like" evidence="11">
    <location>
        <begin position="52"/>
        <end position="212"/>
    </location>
</feature>